<evidence type="ECO:0000256" key="3">
    <source>
        <dbReference type="ARBA" id="ARBA00022723"/>
    </source>
</evidence>
<evidence type="ECO:0000259" key="6">
    <source>
        <dbReference type="PROSITE" id="PS51918"/>
    </source>
</evidence>
<gene>
    <name evidence="7" type="ORF">FBZ92_105164</name>
</gene>
<evidence type="ECO:0000313" key="7">
    <source>
        <dbReference type="EMBL" id="TWB62229.1"/>
    </source>
</evidence>
<dbReference type="PANTHER" id="PTHR11228">
    <property type="entry name" value="RADICAL SAM DOMAIN PROTEIN"/>
    <property type="match status" value="1"/>
</dbReference>
<organism evidence="7 8">
    <name type="scientific">Nitrospirillum amazonense</name>
    <dbReference type="NCBI Taxonomy" id="28077"/>
    <lineage>
        <taxon>Bacteria</taxon>
        <taxon>Pseudomonadati</taxon>
        <taxon>Pseudomonadota</taxon>
        <taxon>Alphaproteobacteria</taxon>
        <taxon>Rhodospirillales</taxon>
        <taxon>Azospirillaceae</taxon>
        <taxon>Nitrospirillum</taxon>
    </lineage>
</organism>
<sequence>MIVVWRVVTACNLTCPFCAYDRRLDIPRPTADLAEIRRLAGLLADYQAESGDEVLVSWLGGEPLLWRPLAGLTAAVRGLGLAVSATTNGTSLGSPAVRAQVVAHYRELTISVDGVGEAHDGLRGWDGGFAKLGTWVPTLAAEARAAASALKIKINVVLTRQTLRDFNTLCRTVADWGVTEITFNQLGGRDRPEFYPDHRLRPQDVDRLEDLLPPLRRDLLDRGVMLVGGTAYVERFRASAWDRPMPVEDCGPGERFLFIDEAGRMAPCSFTAEDYGIDLSSVRTVADITDLPRRFRQLSQAARSEHCDDCLSTQICDKFKRQPAPAAA</sequence>
<proteinExistence type="predicted"/>
<dbReference type="Pfam" id="PF04055">
    <property type="entry name" value="Radical_SAM"/>
    <property type="match status" value="1"/>
</dbReference>
<dbReference type="SFLD" id="SFLDS00029">
    <property type="entry name" value="Radical_SAM"/>
    <property type="match status" value="1"/>
</dbReference>
<keyword evidence="2" id="KW-0949">S-adenosyl-L-methionine</keyword>
<comment type="cofactor">
    <cofactor evidence="1">
        <name>[4Fe-4S] cluster</name>
        <dbReference type="ChEBI" id="CHEBI:49883"/>
    </cofactor>
</comment>
<dbReference type="InterPro" id="IPR013785">
    <property type="entry name" value="Aldolase_TIM"/>
</dbReference>
<reference evidence="7 8" key="1">
    <citation type="submission" date="2019-06" db="EMBL/GenBank/DDBJ databases">
        <title>Genomic Encyclopedia of Type Strains, Phase IV (KMG-V): Genome sequencing to study the core and pangenomes of soil and plant-associated prokaryotes.</title>
        <authorList>
            <person name="Whitman W."/>
        </authorList>
    </citation>
    <scope>NUCLEOTIDE SEQUENCE [LARGE SCALE GENOMIC DNA]</scope>
    <source>
        <strain evidence="7 8">BR 11140</strain>
    </source>
</reference>
<dbReference type="InterPro" id="IPR007197">
    <property type="entry name" value="rSAM"/>
</dbReference>
<evidence type="ECO:0000256" key="5">
    <source>
        <dbReference type="ARBA" id="ARBA00023014"/>
    </source>
</evidence>
<protein>
    <submittedName>
        <fullName evidence="7">Radical SAM protein with 4Fe4S-binding SPASM domain</fullName>
    </submittedName>
</protein>
<dbReference type="SUPFAM" id="SSF102114">
    <property type="entry name" value="Radical SAM enzymes"/>
    <property type="match status" value="1"/>
</dbReference>
<dbReference type="CDD" id="cd01335">
    <property type="entry name" value="Radical_SAM"/>
    <property type="match status" value="1"/>
</dbReference>
<comment type="caution">
    <text evidence="7">The sequence shown here is derived from an EMBL/GenBank/DDBJ whole genome shotgun (WGS) entry which is preliminary data.</text>
</comment>
<evidence type="ECO:0000313" key="8">
    <source>
        <dbReference type="Proteomes" id="UP000318050"/>
    </source>
</evidence>
<feature type="domain" description="Radical SAM core" evidence="6">
    <location>
        <begin position="1"/>
        <end position="218"/>
    </location>
</feature>
<accession>A0A560IVP6</accession>
<dbReference type="Proteomes" id="UP000318050">
    <property type="component" value="Unassembled WGS sequence"/>
</dbReference>
<dbReference type="InterPro" id="IPR058240">
    <property type="entry name" value="rSAM_sf"/>
</dbReference>
<dbReference type="SFLD" id="SFLDG01067">
    <property type="entry name" value="SPASM/twitch_domain_containing"/>
    <property type="match status" value="1"/>
</dbReference>
<dbReference type="EMBL" id="VITT01000005">
    <property type="protein sequence ID" value="TWB62229.1"/>
    <property type="molecule type" value="Genomic_DNA"/>
</dbReference>
<keyword evidence="3" id="KW-0479">Metal-binding</keyword>
<dbReference type="PROSITE" id="PS51918">
    <property type="entry name" value="RADICAL_SAM"/>
    <property type="match status" value="1"/>
</dbReference>
<dbReference type="PANTHER" id="PTHR11228:SF7">
    <property type="entry name" value="PQQA PEPTIDE CYCLASE"/>
    <property type="match status" value="1"/>
</dbReference>
<keyword evidence="4" id="KW-0408">Iron</keyword>
<dbReference type="InterPro" id="IPR050377">
    <property type="entry name" value="Radical_SAM_PqqE_MftC-like"/>
</dbReference>
<evidence type="ECO:0000256" key="4">
    <source>
        <dbReference type="ARBA" id="ARBA00023004"/>
    </source>
</evidence>
<keyword evidence="5" id="KW-0411">Iron-sulfur</keyword>
<name>A0A560IVP6_9PROT</name>
<dbReference type="GO" id="GO:0051536">
    <property type="term" value="F:iron-sulfur cluster binding"/>
    <property type="evidence" value="ECO:0007669"/>
    <property type="project" value="UniProtKB-KW"/>
</dbReference>
<dbReference type="AlphaFoldDB" id="A0A560IVP6"/>
<dbReference type="GO" id="GO:0003824">
    <property type="term" value="F:catalytic activity"/>
    <property type="evidence" value="ECO:0007669"/>
    <property type="project" value="InterPro"/>
</dbReference>
<evidence type="ECO:0000256" key="2">
    <source>
        <dbReference type="ARBA" id="ARBA00022691"/>
    </source>
</evidence>
<dbReference type="GO" id="GO:0046872">
    <property type="term" value="F:metal ion binding"/>
    <property type="evidence" value="ECO:0007669"/>
    <property type="project" value="UniProtKB-KW"/>
</dbReference>
<evidence type="ECO:0000256" key="1">
    <source>
        <dbReference type="ARBA" id="ARBA00001966"/>
    </source>
</evidence>
<dbReference type="Gene3D" id="3.20.20.70">
    <property type="entry name" value="Aldolase class I"/>
    <property type="match status" value="1"/>
</dbReference>